<sequence length="228" mass="25383">MIIKSDRKTAIILGLLLVLSFVFGILSSVPALEYPDYLVKLSEIEMQVLIATFFQAAMAVVYVSIAVLLYPIIKKYNESLATGYLGLRIIGAGFLFAGIGPLLLLLWLSQSYVITSEVNSSYFQITGELLRQGRDILNHIGMVLPWSIGGLILYYCLYKIRLIPRWLSIWGIIGSTFTLLATIMLMLNIIKLVSPVYLILNAPIAFGELVLAILLIVRGFNPHENKSN</sequence>
<keyword evidence="1" id="KW-0812">Transmembrane</keyword>
<feature type="transmembrane region" description="Helical" evidence="1">
    <location>
        <begin position="196"/>
        <end position="217"/>
    </location>
</feature>
<keyword evidence="1" id="KW-0472">Membrane</keyword>
<organism evidence="2 3">
    <name type="scientific">Salipaludibacillus neizhouensis</name>
    <dbReference type="NCBI Taxonomy" id="885475"/>
    <lineage>
        <taxon>Bacteria</taxon>
        <taxon>Bacillati</taxon>
        <taxon>Bacillota</taxon>
        <taxon>Bacilli</taxon>
        <taxon>Bacillales</taxon>
        <taxon>Bacillaceae</taxon>
    </lineage>
</organism>
<evidence type="ECO:0000256" key="1">
    <source>
        <dbReference type="SAM" id="Phobius"/>
    </source>
</evidence>
<dbReference type="Proteomes" id="UP000281498">
    <property type="component" value="Unassembled WGS sequence"/>
</dbReference>
<name>A0A3A9JZA7_9BACI</name>
<protein>
    <recommendedName>
        <fullName evidence="4">DUF4386 domain-containing protein</fullName>
    </recommendedName>
</protein>
<feature type="transmembrane region" description="Helical" evidence="1">
    <location>
        <begin position="136"/>
        <end position="157"/>
    </location>
</feature>
<dbReference type="Pfam" id="PF14329">
    <property type="entry name" value="DUF4386"/>
    <property type="match status" value="1"/>
</dbReference>
<dbReference type="EMBL" id="PDOE01000008">
    <property type="protein sequence ID" value="RKL66234.1"/>
    <property type="molecule type" value="Genomic_DNA"/>
</dbReference>
<evidence type="ECO:0000313" key="2">
    <source>
        <dbReference type="EMBL" id="RKL66234.1"/>
    </source>
</evidence>
<feature type="transmembrane region" description="Helical" evidence="1">
    <location>
        <begin position="85"/>
        <end position="108"/>
    </location>
</feature>
<keyword evidence="1" id="KW-1133">Transmembrane helix</keyword>
<proteinExistence type="predicted"/>
<keyword evidence="3" id="KW-1185">Reference proteome</keyword>
<dbReference type="InterPro" id="IPR025495">
    <property type="entry name" value="DUF4386"/>
</dbReference>
<dbReference type="AlphaFoldDB" id="A0A3A9JZA7"/>
<evidence type="ECO:0008006" key="4">
    <source>
        <dbReference type="Google" id="ProtNLM"/>
    </source>
</evidence>
<reference evidence="2 3" key="1">
    <citation type="submission" date="2017-10" db="EMBL/GenBank/DDBJ databases">
        <title>Bacillus sp. nov., a halophilic bacterium isolated from a Keqin Lake.</title>
        <authorList>
            <person name="Wang H."/>
        </authorList>
    </citation>
    <scope>NUCLEOTIDE SEQUENCE [LARGE SCALE GENOMIC DNA]</scope>
    <source>
        <strain evidence="2 3">KCTC 13187</strain>
    </source>
</reference>
<feature type="transmembrane region" description="Helical" evidence="1">
    <location>
        <begin position="169"/>
        <end position="190"/>
    </location>
</feature>
<comment type="caution">
    <text evidence="2">The sequence shown here is derived from an EMBL/GenBank/DDBJ whole genome shotgun (WGS) entry which is preliminary data.</text>
</comment>
<feature type="transmembrane region" description="Helical" evidence="1">
    <location>
        <begin position="47"/>
        <end position="73"/>
    </location>
</feature>
<accession>A0A3A9JZA7</accession>
<evidence type="ECO:0000313" key="3">
    <source>
        <dbReference type="Proteomes" id="UP000281498"/>
    </source>
</evidence>
<dbReference type="OrthoDB" id="1176146at2"/>
<gene>
    <name evidence="2" type="ORF">CR203_16920</name>
</gene>